<dbReference type="GeneID" id="98648581"/>
<sequence length="133" mass="14936">MRSHFLNPLSRVLGTTCRAISVTFNSLASACDGSVREHTESIPLDHGFVEELSFREVIEWITTNGPQNVKSVRAVLLKEQHDQFLKVVTAFLDSENNLIMDSRGVPCGRAQRVRKIDLELSDYFGAQSMIVIE</sequence>
<proteinExistence type="predicted"/>
<accession>A0ABX5YR44</accession>
<protein>
    <submittedName>
        <fullName evidence="1">Uncharacterized protein</fullName>
    </submittedName>
</protein>
<reference evidence="1 2" key="1">
    <citation type="submission" date="2019-08" db="EMBL/GenBank/DDBJ databases">
        <title>Deep-cultivation of Planctomycetes and their phenomic and genomic characterization uncovers novel biology.</title>
        <authorList>
            <person name="Wiegand S."/>
            <person name="Jogler M."/>
            <person name="Boedeker C."/>
            <person name="Pinto D."/>
            <person name="Vollmers J."/>
            <person name="Rivas-Marin E."/>
            <person name="Kohn T."/>
            <person name="Peeters S.H."/>
            <person name="Heuer A."/>
            <person name="Rast P."/>
            <person name="Oberbeckmann S."/>
            <person name="Bunk B."/>
            <person name="Jeske O."/>
            <person name="Meyerdierks A."/>
            <person name="Storesund J.E."/>
            <person name="Kallscheuer N."/>
            <person name="Luecker S."/>
            <person name="Lage O.M."/>
            <person name="Pohl T."/>
            <person name="Merkel B.J."/>
            <person name="Hornburger P."/>
            <person name="Mueller R.-W."/>
            <person name="Bruemmer F."/>
            <person name="Labrenz M."/>
            <person name="Spormann A.M."/>
            <person name="Op den Camp H."/>
            <person name="Overmann J."/>
            <person name="Amann R."/>
            <person name="Jetten M.S.M."/>
            <person name="Mascher T."/>
            <person name="Medema M.H."/>
            <person name="Devos D.P."/>
            <person name="Kaster A.-K."/>
            <person name="Ovreas L."/>
            <person name="Rohde M."/>
            <person name="Galperin M.Y."/>
            <person name="Jogler C."/>
        </authorList>
    </citation>
    <scope>NUCLEOTIDE SEQUENCE [LARGE SCALE GENOMIC DNA]</scope>
    <source>
        <strain evidence="1 2">DSM 8797</strain>
    </source>
</reference>
<organism evidence="1 2">
    <name type="scientific">Gimesia maris</name>
    <dbReference type="NCBI Taxonomy" id="122"/>
    <lineage>
        <taxon>Bacteria</taxon>
        <taxon>Pseudomonadati</taxon>
        <taxon>Planctomycetota</taxon>
        <taxon>Planctomycetia</taxon>
        <taxon>Planctomycetales</taxon>
        <taxon>Planctomycetaceae</taxon>
        <taxon>Gimesia</taxon>
    </lineage>
</organism>
<evidence type="ECO:0000313" key="1">
    <source>
        <dbReference type="EMBL" id="QEG18211.1"/>
    </source>
</evidence>
<dbReference type="PROSITE" id="PS51257">
    <property type="entry name" value="PROKAR_LIPOPROTEIN"/>
    <property type="match status" value="1"/>
</dbReference>
<dbReference type="EMBL" id="CP042910">
    <property type="protein sequence ID" value="QEG18211.1"/>
    <property type="molecule type" value="Genomic_DNA"/>
</dbReference>
<dbReference type="Proteomes" id="UP000322887">
    <property type="component" value="Chromosome"/>
</dbReference>
<dbReference type="RefSeq" id="WP_002646760.1">
    <property type="nucleotide sequence ID" value="NZ_CP042910.1"/>
</dbReference>
<name>A0ABX5YR44_9PLAN</name>
<gene>
    <name evidence="1" type="ORF">GmarT_40970</name>
</gene>
<keyword evidence="2" id="KW-1185">Reference proteome</keyword>
<evidence type="ECO:0000313" key="2">
    <source>
        <dbReference type="Proteomes" id="UP000322887"/>
    </source>
</evidence>